<feature type="chain" id="PRO_5016162119" evidence="2">
    <location>
        <begin position="51"/>
        <end position="1073"/>
    </location>
</feature>
<evidence type="ECO:0000313" key="5">
    <source>
        <dbReference type="Proteomes" id="UP000214746"/>
    </source>
</evidence>
<dbReference type="OrthoDB" id="1706086at2"/>
<reference evidence="4" key="1">
    <citation type="submission" date="2018-06" db="EMBL/GenBank/DDBJ databases">
        <title>Paenibacillus xerothermodurans sp. nov. an extremely dry heat resistant spore forming bacterium isolated from the soil of Cape Canaveral, Florida.</title>
        <authorList>
            <person name="Seuylemezian A."/>
            <person name="Kaur N."/>
            <person name="Patil P."/>
            <person name="Patil P."/>
            <person name="Mayilraj S."/>
            <person name="Vaishampayan P."/>
        </authorList>
    </citation>
    <scope>NUCLEOTIDE SEQUENCE [LARGE SCALE GENOMIC DNA]</scope>
    <source>
        <strain evidence="4">ATCC 27380</strain>
    </source>
</reference>
<evidence type="ECO:0000256" key="2">
    <source>
        <dbReference type="SAM" id="SignalP"/>
    </source>
</evidence>
<organism evidence="4 5">
    <name type="scientific">Paenibacillus xerothermodurans</name>
    <dbReference type="NCBI Taxonomy" id="1977292"/>
    <lineage>
        <taxon>Bacteria</taxon>
        <taxon>Bacillati</taxon>
        <taxon>Bacillota</taxon>
        <taxon>Bacilli</taxon>
        <taxon>Bacillales</taxon>
        <taxon>Paenibacillaceae</taxon>
        <taxon>Paenibacillus</taxon>
    </lineage>
</organism>
<keyword evidence="2" id="KW-0732">Signal</keyword>
<dbReference type="AlphaFoldDB" id="A0A2W1NJZ5"/>
<dbReference type="Proteomes" id="UP000214746">
    <property type="component" value="Unassembled WGS sequence"/>
</dbReference>
<dbReference type="PROSITE" id="PS51272">
    <property type="entry name" value="SLH"/>
    <property type="match status" value="2"/>
</dbReference>
<sequence length="1073" mass="116258">MSESSDNLTKQHSQNPKDIQGGDKKVMKKSLSTILSLAMAFSMFSSVAMAADAPKTSADFTDLKDLDAATKEKFDAMISAGIFDGVDEGKFGLKDEMNRAQFAKVASLIFGLKVDTTLKTSSFKDVKADDPANGYALPYIEAVRAAGITDGYAEGEYNPAGKVTKEQLATFLIRGLGKDADAKATAGVADATVSDWAKGYVALAINLKLLANGADGKFSGTSNATRDLLVLSSYEAKQQHKLDFNGQYAIASLKATDADKLTLELNGALTEEAAKALTIEVKKDGAVVSNYTTTWDEKKTVATLKFDSKFQNNKYDVTIGGVSNLDSTAKTASVTTTVEKITKIDFLTASETIPLAWDEDENPQMLHKVRVDFKATNQYGAQSSLTSSAFDIKVSGDSTTSPIAGQQAFYLLQDDVDTNDRINISILHEESGAQVTRTFVVGMESQVAKIELADLLDSSGNKLDAIDGEGGYGYLDFKAYDQYGFRVDDVDVLNDSVSVYTNDGDLDTGTDTNDDPFVDSVIGDDAAELRLWSSTAEQKEVTVTVSAGGSGQSVSKAIKISATKEPATVEFGNYSYTLAEGDNIDRLQEDEFTNMLYVPIIVKDAKGEQLTQDEIVDAFDDQKFDFDTSSGIDLVEGEEIKRTGKYKGYVAIANVDNTGSQEITVTLEDVNNASATWRTSVASVRTVETAKFSTTPKKYMTRGATNDFKVKFYDQYGQPVKYENDEDYQYRAELTFRYTGSGAAPGGLTLVNRATGSVLNATYAPQVMSLEDLYDKKFEFVTENIDLANAPYELKVELFRQEAGESEWNSINSLTTTMEVLDIRDNSNSFTYEAYLDKTVDNNTILAAGEYFDAPGSSVQQATYLLVDNKLTKLGKEVKVRVKHNGEEVKTAAQVSNVSSTNQNVAYALDVDNSAKNKFIVAGIDAGTTNLQVVYTNLKNERNTAGIPVTTKNEAPSVKSIDLKRSENTFSRATIANGVTLDDLAEKVTIKDQYGNEIVSEKGTNDQFVESHDQALNLTYYISDIEGGTQENFDQAALNDGVIKLVNGGSVTSFTVNILAPSGVAGSFSVNLQ</sequence>
<name>A0A2W1NJZ5_PAEXE</name>
<feature type="compositionally biased region" description="Polar residues" evidence="1">
    <location>
        <begin position="1"/>
        <end position="17"/>
    </location>
</feature>
<feature type="domain" description="SLH" evidence="3">
    <location>
        <begin position="123"/>
        <end position="186"/>
    </location>
</feature>
<gene>
    <name evidence="4" type="ORF">CBW46_018565</name>
</gene>
<dbReference type="InterPro" id="IPR001119">
    <property type="entry name" value="SLH_dom"/>
</dbReference>
<dbReference type="EMBL" id="NHRJ02000017">
    <property type="protein sequence ID" value="PZE19373.1"/>
    <property type="molecule type" value="Genomic_DNA"/>
</dbReference>
<feature type="region of interest" description="Disordered" evidence="1">
    <location>
        <begin position="1"/>
        <end position="24"/>
    </location>
</feature>
<protein>
    <submittedName>
        <fullName evidence="4">S-layer homology domain-containing protein</fullName>
    </submittedName>
</protein>
<dbReference type="RefSeq" id="WP_089201466.1">
    <property type="nucleotide sequence ID" value="NZ_NHRJ02000017.1"/>
</dbReference>
<keyword evidence="5" id="KW-1185">Reference proteome</keyword>
<comment type="caution">
    <text evidence="4">The sequence shown here is derived from an EMBL/GenBank/DDBJ whole genome shotgun (WGS) entry which is preliminary data.</text>
</comment>
<proteinExistence type="predicted"/>
<evidence type="ECO:0000256" key="1">
    <source>
        <dbReference type="SAM" id="MobiDB-lite"/>
    </source>
</evidence>
<feature type="domain" description="SLH" evidence="3">
    <location>
        <begin position="57"/>
        <end position="120"/>
    </location>
</feature>
<accession>A0A2W1NJZ5</accession>
<dbReference type="Pfam" id="PF00395">
    <property type="entry name" value="SLH"/>
    <property type="match status" value="1"/>
</dbReference>
<feature type="signal peptide" evidence="2">
    <location>
        <begin position="1"/>
        <end position="50"/>
    </location>
</feature>
<evidence type="ECO:0000313" key="4">
    <source>
        <dbReference type="EMBL" id="PZE19373.1"/>
    </source>
</evidence>
<evidence type="ECO:0000259" key="3">
    <source>
        <dbReference type="PROSITE" id="PS51272"/>
    </source>
</evidence>